<comment type="catalytic activity">
    <reaction evidence="1 6">
        <text>alpha,alpha-trehalose 6-phosphate + H2O = alpha,alpha-trehalose + phosphate</text>
        <dbReference type="Rhea" id="RHEA:23420"/>
        <dbReference type="ChEBI" id="CHEBI:15377"/>
        <dbReference type="ChEBI" id="CHEBI:16551"/>
        <dbReference type="ChEBI" id="CHEBI:43474"/>
        <dbReference type="ChEBI" id="CHEBI:58429"/>
        <dbReference type="EC" id="3.1.3.12"/>
    </reaction>
</comment>
<sequence>MSATGIPTELREALLAAARVPRLLLSSDYDGCISPLVSRPEDAVPNPASVAAIEAAGALADTAVAVVSGRELAVLAELSGLRVPVTLVGSHGSEFDTGFAVEITNEHRELLGRITDELRTIAAEHPGTRVETKPASAVLHVRNAAPDDAETALQRARSGPATWPGVEVTEGKAVVELAVIETSKGLALDVLRDRFGADAVIYLGDDVTDEKAFAHLHTETGDVSIKVGTGDTTAAYRIEDTDDVATVLEFVTARRREWLADNA</sequence>
<dbReference type="AlphaFoldDB" id="A0A3G8JLZ1"/>
<dbReference type="Proteomes" id="UP000271469">
    <property type="component" value="Chromosome"/>
</dbReference>
<dbReference type="NCBIfam" id="TIGR00685">
    <property type="entry name" value="T6PP"/>
    <property type="match status" value="1"/>
</dbReference>
<evidence type="ECO:0000313" key="7">
    <source>
        <dbReference type="EMBL" id="AZG46097.1"/>
    </source>
</evidence>
<dbReference type="InterPro" id="IPR036412">
    <property type="entry name" value="HAD-like_sf"/>
</dbReference>
<dbReference type="InterPro" id="IPR044651">
    <property type="entry name" value="OTSB-like"/>
</dbReference>
<dbReference type="PANTHER" id="PTHR43768">
    <property type="entry name" value="TREHALOSE 6-PHOSPHATE PHOSPHATASE"/>
    <property type="match status" value="1"/>
</dbReference>
<keyword evidence="6" id="KW-0460">Magnesium</keyword>
<evidence type="ECO:0000256" key="6">
    <source>
        <dbReference type="RuleBase" id="RU361117"/>
    </source>
</evidence>
<comment type="cofactor">
    <cofactor evidence="6">
        <name>Mg(2+)</name>
        <dbReference type="ChEBI" id="CHEBI:18420"/>
    </cofactor>
</comment>
<dbReference type="OrthoDB" id="3902805at2"/>
<evidence type="ECO:0000256" key="4">
    <source>
        <dbReference type="ARBA" id="ARBA00022801"/>
    </source>
</evidence>
<keyword evidence="4 6" id="KW-0378">Hydrolase</keyword>
<dbReference type="InterPro" id="IPR003337">
    <property type="entry name" value="Trehalose_PPase"/>
</dbReference>
<dbReference type="InterPro" id="IPR023214">
    <property type="entry name" value="HAD_sf"/>
</dbReference>
<evidence type="ECO:0000256" key="2">
    <source>
        <dbReference type="ARBA" id="ARBA00005199"/>
    </source>
</evidence>
<organism evidence="7 8">
    <name type="scientific">Gordonia insulae</name>
    <dbReference type="NCBI Taxonomy" id="2420509"/>
    <lineage>
        <taxon>Bacteria</taxon>
        <taxon>Bacillati</taxon>
        <taxon>Actinomycetota</taxon>
        <taxon>Actinomycetes</taxon>
        <taxon>Mycobacteriales</taxon>
        <taxon>Gordoniaceae</taxon>
        <taxon>Gordonia</taxon>
    </lineage>
</organism>
<gene>
    <name evidence="7" type="primary">otsB</name>
    <name evidence="7" type="ORF">D7316_02698</name>
</gene>
<dbReference type="UniPathway" id="UPA00299"/>
<comment type="function">
    <text evidence="5 6">Removes the phosphate from trehalose 6-phosphate to produce free trehalose.</text>
</comment>
<name>A0A3G8JLZ1_9ACTN</name>
<dbReference type="EMBL" id="CP033972">
    <property type="protein sequence ID" value="AZG46097.1"/>
    <property type="molecule type" value="Genomic_DNA"/>
</dbReference>
<accession>A0A3G8JLZ1</accession>
<proteinExistence type="inferred from homology"/>
<dbReference type="InterPro" id="IPR006379">
    <property type="entry name" value="HAD-SF_hydro_IIB"/>
</dbReference>
<dbReference type="GO" id="GO:0004805">
    <property type="term" value="F:trehalose-phosphatase activity"/>
    <property type="evidence" value="ECO:0007669"/>
    <property type="project" value="UniProtKB-EC"/>
</dbReference>
<evidence type="ECO:0000256" key="3">
    <source>
        <dbReference type="ARBA" id="ARBA00008770"/>
    </source>
</evidence>
<dbReference type="Gene3D" id="3.30.70.1020">
    <property type="entry name" value="Trehalose-6-phosphate phosphatase related protein, domain 2"/>
    <property type="match status" value="1"/>
</dbReference>
<dbReference type="Pfam" id="PF02358">
    <property type="entry name" value="Trehalose_PPase"/>
    <property type="match status" value="1"/>
</dbReference>
<evidence type="ECO:0000256" key="5">
    <source>
        <dbReference type="ARBA" id="ARBA00024179"/>
    </source>
</evidence>
<dbReference type="Gene3D" id="3.40.50.1000">
    <property type="entry name" value="HAD superfamily/HAD-like"/>
    <property type="match status" value="1"/>
</dbReference>
<keyword evidence="8" id="KW-1185">Reference proteome</keyword>
<dbReference type="KEGG" id="gom:D7316_02698"/>
<dbReference type="EC" id="3.1.3.12" evidence="6"/>
<comment type="pathway">
    <text evidence="2 6">Glycan biosynthesis; trehalose biosynthesis.</text>
</comment>
<dbReference type="PANTHER" id="PTHR43768:SF3">
    <property type="entry name" value="TREHALOSE 6-PHOSPHATE PHOSPHATASE"/>
    <property type="match status" value="1"/>
</dbReference>
<comment type="similarity">
    <text evidence="3 6">Belongs to the trehalose phosphatase family.</text>
</comment>
<evidence type="ECO:0000313" key="8">
    <source>
        <dbReference type="Proteomes" id="UP000271469"/>
    </source>
</evidence>
<dbReference type="RefSeq" id="WP_124708664.1">
    <property type="nucleotide sequence ID" value="NZ_CP033972.1"/>
</dbReference>
<dbReference type="NCBIfam" id="TIGR01484">
    <property type="entry name" value="HAD-SF-IIB"/>
    <property type="match status" value="1"/>
</dbReference>
<keyword evidence="6" id="KW-0479">Metal-binding</keyword>
<protein>
    <recommendedName>
        <fullName evidence="6">Trehalose 6-phosphate phosphatase</fullName>
        <ecNumber evidence="6">3.1.3.12</ecNumber>
    </recommendedName>
</protein>
<reference evidence="7 8" key="1">
    <citation type="submission" date="2018-11" db="EMBL/GenBank/DDBJ databases">
        <title>Gordonia insulae sp. nov., isolated from an island soil.</title>
        <authorList>
            <person name="Kim Y.S."/>
            <person name="Kim S.B."/>
        </authorList>
    </citation>
    <scope>NUCLEOTIDE SEQUENCE [LARGE SCALE GENOMIC DNA]</scope>
    <source>
        <strain evidence="7 8">MMS17-SY073</strain>
    </source>
</reference>
<evidence type="ECO:0000256" key="1">
    <source>
        <dbReference type="ARBA" id="ARBA00000500"/>
    </source>
</evidence>
<dbReference type="GO" id="GO:0005992">
    <property type="term" value="P:trehalose biosynthetic process"/>
    <property type="evidence" value="ECO:0007669"/>
    <property type="project" value="UniProtKB-UniPathway"/>
</dbReference>
<dbReference type="SUPFAM" id="SSF56784">
    <property type="entry name" value="HAD-like"/>
    <property type="match status" value="1"/>
</dbReference>
<dbReference type="GO" id="GO:0046872">
    <property type="term" value="F:metal ion binding"/>
    <property type="evidence" value="ECO:0007669"/>
    <property type="project" value="UniProtKB-KW"/>
</dbReference>